<evidence type="ECO:0000313" key="3">
    <source>
        <dbReference type="Proteomes" id="UP001081071"/>
    </source>
</evidence>
<keyword evidence="3" id="KW-1185">Reference proteome</keyword>
<dbReference type="EMBL" id="JAPWIJ010000001">
    <property type="protein sequence ID" value="MCZ4517140.1"/>
    <property type="molecule type" value="Genomic_DNA"/>
</dbReference>
<organism evidence="2 3">
    <name type="scientific">Rhodococcus ruber</name>
    <dbReference type="NCBI Taxonomy" id="1830"/>
    <lineage>
        <taxon>Bacteria</taxon>
        <taxon>Bacillati</taxon>
        <taxon>Actinomycetota</taxon>
        <taxon>Actinomycetes</taxon>
        <taxon>Mycobacteriales</taxon>
        <taxon>Nocardiaceae</taxon>
        <taxon>Rhodococcus</taxon>
    </lineage>
</organism>
<dbReference type="Pfam" id="PF12079">
    <property type="entry name" value="DUF3558"/>
    <property type="match status" value="1"/>
</dbReference>
<dbReference type="Proteomes" id="UP001081071">
    <property type="component" value="Unassembled WGS sequence"/>
</dbReference>
<protein>
    <submittedName>
        <fullName evidence="2">DUF3558 family protein</fullName>
    </submittedName>
</protein>
<dbReference type="PROSITE" id="PS51257">
    <property type="entry name" value="PROKAR_LIPOPROTEIN"/>
    <property type="match status" value="1"/>
</dbReference>
<feature type="signal peptide" evidence="1">
    <location>
        <begin position="1"/>
        <end position="23"/>
    </location>
</feature>
<accession>A0ABT4M865</accession>
<proteinExistence type="predicted"/>
<evidence type="ECO:0000256" key="1">
    <source>
        <dbReference type="SAM" id="SignalP"/>
    </source>
</evidence>
<dbReference type="InterPro" id="IPR024520">
    <property type="entry name" value="DUF3558"/>
</dbReference>
<keyword evidence="1" id="KW-0732">Signal</keyword>
<gene>
    <name evidence="2" type="ORF">O4220_01335</name>
</gene>
<name>A0ABT4M865_9NOCA</name>
<feature type="chain" id="PRO_5046232729" evidence="1">
    <location>
        <begin position="24"/>
        <end position="183"/>
    </location>
</feature>
<comment type="caution">
    <text evidence="2">The sequence shown here is derived from an EMBL/GenBank/DDBJ whole genome shotgun (WGS) entry which is preliminary data.</text>
</comment>
<dbReference type="RefSeq" id="WP_269601751.1">
    <property type="nucleotide sequence ID" value="NZ_JAPWIJ010000001.1"/>
</dbReference>
<evidence type="ECO:0000313" key="2">
    <source>
        <dbReference type="EMBL" id="MCZ4517140.1"/>
    </source>
</evidence>
<reference evidence="2" key="1">
    <citation type="submission" date="2022-12" db="EMBL/GenBank/DDBJ databases">
        <authorList>
            <person name="Krivoruchko A.V."/>
            <person name="Elkin A."/>
        </authorList>
    </citation>
    <scope>NUCLEOTIDE SEQUENCE</scope>
    <source>
        <strain evidence="2">IEGM 1391</strain>
    </source>
</reference>
<sequence>MRRARRFIAAMAALLLAAGCSSTTTGDASPRVETSTTVAAPATPWDPCTIPDEAIERAGLNVATKESGVFGRDQNGFKICGWEDRPPNNRYYLSLIVGLETLDFINDPSTFNRLQPVRVGTRNATQYQQLASDASLNCGVAFTAGPQLIRATLLTDGQVRNPPYDPCTELNRVVADLDSELPI</sequence>